<dbReference type="RefSeq" id="WP_009581603.1">
    <property type="nucleotide sequence ID" value="NZ_AMZN01000062.1"/>
</dbReference>
<dbReference type="AlphaFoldDB" id="L8JMF4"/>
<feature type="domain" description="DUF4062" evidence="1">
    <location>
        <begin position="185"/>
        <end position="259"/>
    </location>
</feature>
<dbReference type="eggNOG" id="ENOG502ZA61">
    <property type="taxonomic scope" value="Bacteria"/>
</dbReference>
<dbReference type="InterPro" id="IPR025139">
    <property type="entry name" value="DUF4062"/>
</dbReference>
<keyword evidence="3" id="KW-1185">Reference proteome</keyword>
<reference evidence="2 3" key="1">
    <citation type="submission" date="2012-12" db="EMBL/GenBank/DDBJ databases">
        <title>Genome assembly of Fulvivirga imtechensis AK7.</title>
        <authorList>
            <person name="Nupur N."/>
            <person name="Khatri I."/>
            <person name="Kumar R."/>
            <person name="Subramanian S."/>
            <person name="Pinnaka A."/>
        </authorList>
    </citation>
    <scope>NUCLEOTIDE SEQUENCE [LARGE SCALE GENOMIC DNA]</scope>
    <source>
        <strain evidence="2 3">AK7</strain>
    </source>
</reference>
<gene>
    <name evidence="2" type="ORF">C900_04422</name>
</gene>
<dbReference type="Pfam" id="PF13271">
    <property type="entry name" value="DUF4062"/>
    <property type="match status" value="1"/>
</dbReference>
<evidence type="ECO:0000313" key="3">
    <source>
        <dbReference type="Proteomes" id="UP000011135"/>
    </source>
</evidence>
<dbReference type="STRING" id="1237149.C900_04422"/>
<dbReference type="EMBL" id="AMZN01000062">
    <property type="protein sequence ID" value="ELR69995.1"/>
    <property type="molecule type" value="Genomic_DNA"/>
</dbReference>
<comment type="caution">
    <text evidence="2">The sequence shown here is derived from an EMBL/GenBank/DDBJ whole genome shotgun (WGS) entry which is preliminary data.</text>
</comment>
<accession>L8JMF4</accession>
<protein>
    <recommendedName>
        <fullName evidence="1">DUF4062 domain-containing protein</fullName>
    </recommendedName>
</protein>
<evidence type="ECO:0000313" key="2">
    <source>
        <dbReference type="EMBL" id="ELR69995.1"/>
    </source>
</evidence>
<dbReference type="OrthoDB" id="783026at2"/>
<name>L8JMF4_9BACT</name>
<proteinExistence type="predicted"/>
<sequence>MAFEIDILITYADADNQPAESGNGWVTDFKRFLELMLQQVLGEKPKMLLKSEHDSITGGDVKKIGILIPILSPSFIASGECLDTLEEFLKAAKSDFPRVFKVLKKPITFEEQPTKLRELIGFDLYNMDLDTGRIEDYKDFFSTEAEQNFWMKMVDLAYEIHESLISLEQKSKRADVKPLFSRRSIYLAETGHDLTIQRNIIKRELQRHGYKVLPDHTLPQNVNELKKVIKKEVEESSLSIHLIGNSYGEIPEGSDKSIVDIQNQIASEKSSLLKDKSAFSRLIWISPHLNHASEKQIAFIESIKRDMASTEGAEILQTPLEDFKNIVREELIEVGIDKKLNRHTEEAVQNGKVKVYMLYDKLDEKDVEPIKKFIAKSGFAVLEPSFEGGLLTLRQHHITNLRNFDAAIIYQGGVNDQWVRMKLLDLLKAPGFGRRKPVKGKAIISKKEEKLDISSYKSHNIMVIDGSKKDSLDSLKVFLEELK</sequence>
<organism evidence="2 3">
    <name type="scientific">Fulvivirga imtechensis AK7</name>
    <dbReference type="NCBI Taxonomy" id="1237149"/>
    <lineage>
        <taxon>Bacteria</taxon>
        <taxon>Pseudomonadati</taxon>
        <taxon>Bacteroidota</taxon>
        <taxon>Cytophagia</taxon>
        <taxon>Cytophagales</taxon>
        <taxon>Fulvivirgaceae</taxon>
        <taxon>Fulvivirga</taxon>
    </lineage>
</organism>
<evidence type="ECO:0000259" key="1">
    <source>
        <dbReference type="Pfam" id="PF13271"/>
    </source>
</evidence>
<dbReference type="Proteomes" id="UP000011135">
    <property type="component" value="Unassembled WGS sequence"/>
</dbReference>